<dbReference type="Gene3D" id="3.40.50.300">
    <property type="entry name" value="P-loop containing nucleotide triphosphate hydrolases"/>
    <property type="match status" value="1"/>
</dbReference>
<sequence>MSALWWEAPRHAPALVGRAEQIRQLDGALAALGEGRSVVVEACGEPGLGKTRLLVELGRRASAAGLRVRGAAGRGSTGRSPLSVYAEALELPPHGASGVRRVLGEDGERAWCCCWTTRTGPTRHRWT</sequence>
<keyword evidence="3" id="KW-1185">Reference proteome</keyword>
<reference evidence="2 3" key="1">
    <citation type="submission" date="2020-03" db="EMBL/GenBank/DDBJ databases">
        <title>Whole genome shotgun sequence of Phytohabitans rumicis NBRC 108638.</title>
        <authorList>
            <person name="Komaki H."/>
            <person name="Tamura T."/>
        </authorList>
    </citation>
    <scope>NUCLEOTIDE SEQUENCE [LARGE SCALE GENOMIC DNA]</scope>
    <source>
        <strain evidence="2 3">NBRC 108638</strain>
    </source>
</reference>
<dbReference type="EMBL" id="BLPG01000001">
    <property type="protein sequence ID" value="GFJ88433.1"/>
    <property type="molecule type" value="Genomic_DNA"/>
</dbReference>
<dbReference type="InterPro" id="IPR041664">
    <property type="entry name" value="AAA_16"/>
</dbReference>
<evidence type="ECO:0000313" key="3">
    <source>
        <dbReference type="Proteomes" id="UP000482960"/>
    </source>
</evidence>
<proteinExistence type="predicted"/>
<evidence type="ECO:0000313" key="2">
    <source>
        <dbReference type="EMBL" id="GFJ88433.1"/>
    </source>
</evidence>
<organism evidence="2 3">
    <name type="scientific">Phytohabitans rumicis</name>
    <dbReference type="NCBI Taxonomy" id="1076125"/>
    <lineage>
        <taxon>Bacteria</taxon>
        <taxon>Bacillati</taxon>
        <taxon>Actinomycetota</taxon>
        <taxon>Actinomycetes</taxon>
        <taxon>Micromonosporales</taxon>
        <taxon>Micromonosporaceae</taxon>
    </lineage>
</organism>
<evidence type="ECO:0000259" key="1">
    <source>
        <dbReference type="Pfam" id="PF13191"/>
    </source>
</evidence>
<dbReference type="Pfam" id="PF13191">
    <property type="entry name" value="AAA_16"/>
    <property type="match status" value="1"/>
</dbReference>
<dbReference type="RefSeq" id="WP_173075754.1">
    <property type="nucleotide sequence ID" value="NZ_BAABJB010000077.1"/>
</dbReference>
<name>A0A6V8KTJ2_9ACTN</name>
<dbReference type="Proteomes" id="UP000482960">
    <property type="component" value="Unassembled WGS sequence"/>
</dbReference>
<protein>
    <recommendedName>
        <fullName evidence="1">Orc1-like AAA ATPase domain-containing protein</fullName>
    </recommendedName>
</protein>
<gene>
    <name evidence="2" type="ORF">Prum_020750</name>
</gene>
<accession>A0A6V8KTJ2</accession>
<feature type="domain" description="Orc1-like AAA ATPase" evidence="1">
    <location>
        <begin position="15"/>
        <end position="89"/>
    </location>
</feature>
<reference evidence="2 3" key="2">
    <citation type="submission" date="2020-03" db="EMBL/GenBank/DDBJ databases">
        <authorList>
            <person name="Ichikawa N."/>
            <person name="Kimura A."/>
            <person name="Kitahashi Y."/>
            <person name="Uohara A."/>
        </authorList>
    </citation>
    <scope>NUCLEOTIDE SEQUENCE [LARGE SCALE GENOMIC DNA]</scope>
    <source>
        <strain evidence="2 3">NBRC 108638</strain>
    </source>
</reference>
<dbReference type="AlphaFoldDB" id="A0A6V8KTJ2"/>
<comment type="caution">
    <text evidence="2">The sequence shown here is derived from an EMBL/GenBank/DDBJ whole genome shotgun (WGS) entry which is preliminary data.</text>
</comment>
<dbReference type="InterPro" id="IPR027417">
    <property type="entry name" value="P-loop_NTPase"/>
</dbReference>